<sequence length="99" mass="11704">MSTRSRRRCRNERQNQPPQSQPPLNKAKNNQTPQVSNSCNRYVIQYRKSNVINSKIDKMKIRRRNCRRIIQEMNLKKQSKINLENNVANLNQNPANSVI</sequence>
<dbReference type="AlphaFoldDB" id="A0A5J4PTZ8"/>
<proteinExistence type="predicted"/>
<comment type="caution">
    <text evidence="2">The sequence shown here is derived from an EMBL/GenBank/DDBJ whole genome shotgun (WGS) entry which is preliminary data.</text>
</comment>
<feature type="compositionally biased region" description="Basic residues" evidence="1">
    <location>
        <begin position="1"/>
        <end position="10"/>
    </location>
</feature>
<feature type="compositionally biased region" description="Polar residues" evidence="1">
    <location>
        <begin position="27"/>
        <end position="38"/>
    </location>
</feature>
<organism evidence="2 3">
    <name type="scientific">Streblomastix strix</name>
    <dbReference type="NCBI Taxonomy" id="222440"/>
    <lineage>
        <taxon>Eukaryota</taxon>
        <taxon>Metamonada</taxon>
        <taxon>Preaxostyla</taxon>
        <taxon>Oxymonadida</taxon>
        <taxon>Streblomastigidae</taxon>
        <taxon>Streblomastix</taxon>
    </lineage>
</organism>
<evidence type="ECO:0000313" key="3">
    <source>
        <dbReference type="Proteomes" id="UP000324800"/>
    </source>
</evidence>
<gene>
    <name evidence="2" type="ORF">EZS28_055811</name>
</gene>
<name>A0A5J4PTZ8_9EUKA</name>
<protein>
    <submittedName>
        <fullName evidence="2">Uncharacterized protein</fullName>
    </submittedName>
</protein>
<dbReference type="EMBL" id="SNRW01048466">
    <property type="protein sequence ID" value="KAA6313106.1"/>
    <property type="molecule type" value="Genomic_DNA"/>
</dbReference>
<reference evidence="2 3" key="1">
    <citation type="submission" date="2019-03" db="EMBL/GenBank/DDBJ databases">
        <title>Single cell metagenomics reveals metabolic interactions within the superorganism composed of flagellate Streblomastix strix and complex community of Bacteroidetes bacteria on its surface.</title>
        <authorList>
            <person name="Treitli S.C."/>
            <person name="Kolisko M."/>
            <person name="Husnik F."/>
            <person name="Keeling P."/>
            <person name="Hampl V."/>
        </authorList>
    </citation>
    <scope>NUCLEOTIDE SEQUENCE [LARGE SCALE GENOMIC DNA]</scope>
    <source>
        <strain evidence="2">ST1C</strain>
    </source>
</reference>
<feature type="region of interest" description="Disordered" evidence="1">
    <location>
        <begin position="1"/>
        <end position="38"/>
    </location>
</feature>
<evidence type="ECO:0000256" key="1">
    <source>
        <dbReference type="SAM" id="MobiDB-lite"/>
    </source>
</evidence>
<evidence type="ECO:0000313" key="2">
    <source>
        <dbReference type="EMBL" id="KAA6313106.1"/>
    </source>
</evidence>
<dbReference type="Proteomes" id="UP000324800">
    <property type="component" value="Unassembled WGS sequence"/>
</dbReference>
<accession>A0A5J4PTZ8</accession>